<protein>
    <recommendedName>
        <fullName evidence="4">F-box domain-containing protein</fullName>
    </recommendedName>
</protein>
<dbReference type="SUPFAM" id="SSF81383">
    <property type="entry name" value="F-box domain"/>
    <property type="match status" value="1"/>
</dbReference>
<evidence type="ECO:0008006" key="4">
    <source>
        <dbReference type="Google" id="ProtNLM"/>
    </source>
</evidence>
<proteinExistence type="predicted"/>
<evidence type="ECO:0000313" key="2">
    <source>
        <dbReference type="EMBL" id="PHH61292.1"/>
    </source>
</evidence>
<comment type="caution">
    <text evidence="2">The sequence shown here is derived from an EMBL/GenBank/DDBJ whole genome shotgun (WGS) entry which is preliminary data.</text>
</comment>
<dbReference type="Proteomes" id="UP000226192">
    <property type="component" value="Unassembled WGS sequence"/>
</dbReference>
<name>A0A2C5Y232_9HYPO</name>
<gene>
    <name evidence="2" type="ORF">CDD81_522</name>
</gene>
<evidence type="ECO:0000256" key="1">
    <source>
        <dbReference type="SAM" id="MobiDB-lite"/>
    </source>
</evidence>
<organism evidence="2 3">
    <name type="scientific">Ophiocordyceps australis</name>
    <dbReference type="NCBI Taxonomy" id="1399860"/>
    <lineage>
        <taxon>Eukaryota</taxon>
        <taxon>Fungi</taxon>
        <taxon>Dikarya</taxon>
        <taxon>Ascomycota</taxon>
        <taxon>Pezizomycotina</taxon>
        <taxon>Sordariomycetes</taxon>
        <taxon>Hypocreomycetidae</taxon>
        <taxon>Hypocreales</taxon>
        <taxon>Ophiocordycipitaceae</taxon>
        <taxon>Ophiocordyceps</taxon>
    </lineage>
</organism>
<feature type="region of interest" description="Disordered" evidence="1">
    <location>
        <begin position="1"/>
        <end position="65"/>
    </location>
</feature>
<dbReference type="OrthoDB" id="2322499at2759"/>
<evidence type="ECO:0000313" key="3">
    <source>
        <dbReference type="Proteomes" id="UP000226192"/>
    </source>
</evidence>
<dbReference type="AlphaFoldDB" id="A0A2C5Y232"/>
<dbReference type="InterPro" id="IPR036047">
    <property type="entry name" value="F-box-like_dom_sf"/>
</dbReference>
<feature type="compositionally biased region" description="Low complexity" evidence="1">
    <location>
        <begin position="35"/>
        <end position="64"/>
    </location>
</feature>
<reference evidence="2 3" key="1">
    <citation type="submission" date="2017-06" db="EMBL/GenBank/DDBJ databases">
        <title>Ant-infecting Ophiocordyceps genomes reveal a high diversity of potential behavioral manipulation genes and a possible major role for enterotoxins.</title>
        <authorList>
            <person name="De Bekker C."/>
            <person name="Evans H.C."/>
            <person name="Brachmann A."/>
            <person name="Hughes D.P."/>
        </authorList>
    </citation>
    <scope>NUCLEOTIDE SEQUENCE [LARGE SCALE GENOMIC DNA]</scope>
    <source>
        <strain evidence="2 3">Map64</strain>
    </source>
</reference>
<dbReference type="STRING" id="1399860.A0A2C5Y232"/>
<accession>A0A2C5Y232</accession>
<dbReference type="EMBL" id="NJET01000109">
    <property type="protein sequence ID" value="PHH61292.1"/>
    <property type="molecule type" value="Genomic_DNA"/>
</dbReference>
<keyword evidence="3" id="KW-1185">Reference proteome</keyword>
<sequence>MSEQIAASGRRPGKRRRGWRCESDGAKQAKRQRSAGDAASTTTTSIANTDSATTTSTGSTDPTSKLPASTWQRILVLLPPKTLGALLSVSRVFNQWLDAESRFHAQTTPLLLLKPDAIWQASRRRFWPRMPAPLRASSELDMWRLCCSPCCSFCARSSGVAPVFPGRVAACAKCLLARTVKEALLYLTPGFPTFLLPGLPVLWMTPRADLLPAHLLRQKPALARGTVAKFFLRQHVLDLTADYHRVQAMSPAAADEWIKGLEALGQQRVADASRWERWLCSGGVSAMRNSWPDKHKTAAPLDSDGDEYEPPLHLDDLDDDDFAHKEPDLLPASAVYVGSRSLPRRGGAAKAVSNAVSKTTPLVLPSLLRQQAASPASHPGPPAAAYSHTHPNVFANVHDLHRPF</sequence>